<feature type="transmembrane region" description="Helical" evidence="6">
    <location>
        <begin position="215"/>
        <end position="237"/>
    </location>
</feature>
<dbReference type="SUPFAM" id="SSF103473">
    <property type="entry name" value="MFS general substrate transporter"/>
    <property type="match status" value="1"/>
</dbReference>
<evidence type="ECO:0000259" key="7">
    <source>
        <dbReference type="PROSITE" id="PS50850"/>
    </source>
</evidence>
<dbReference type="OrthoDB" id="7002695at2"/>
<evidence type="ECO:0000313" key="9">
    <source>
        <dbReference type="Proteomes" id="UP000270342"/>
    </source>
</evidence>
<evidence type="ECO:0000256" key="5">
    <source>
        <dbReference type="ARBA" id="ARBA00023136"/>
    </source>
</evidence>
<dbReference type="Proteomes" id="UP000270342">
    <property type="component" value="Unassembled WGS sequence"/>
</dbReference>
<feature type="transmembrane region" description="Helical" evidence="6">
    <location>
        <begin position="187"/>
        <end position="209"/>
    </location>
</feature>
<comment type="subcellular location">
    <subcellularLocation>
        <location evidence="1">Cell membrane</location>
        <topology evidence="1">Multi-pass membrane protein</topology>
    </subcellularLocation>
</comment>
<organism evidence="8 9">
    <name type="scientific">Pararobbsia silviterrae</name>
    <dbReference type="NCBI Taxonomy" id="1792498"/>
    <lineage>
        <taxon>Bacteria</taxon>
        <taxon>Pseudomonadati</taxon>
        <taxon>Pseudomonadota</taxon>
        <taxon>Betaproteobacteria</taxon>
        <taxon>Burkholderiales</taxon>
        <taxon>Burkholderiaceae</taxon>
        <taxon>Pararobbsia</taxon>
    </lineage>
</organism>
<dbReference type="InterPro" id="IPR050189">
    <property type="entry name" value="MFS_Efflux_Transporters"/>
</dbReference>
<evidence type="ECO:0000256" key="1">
    <source>
        <dbReference type="ARBA" id="ARBA00004651"/>
    </source>
</evidence>
<name>A0A494WYM5_9BURK</name>
<dbReference type="InterPro" id="IPR036259">
    <property type="entry name" value="MFS_trans_sf"/>
</dbReference>
<sequence>MLGIPAALSFGIPAGTMLSLSMGWRATFGLMSGASLLPIAWVSLSVPDLPREESIDRSPLRMVLGIAGFRSVLSAMVSFVLAHNVLYTYVAPFVAPSGLLPHVDVVLLLFGAAALIGMFATGALIDRFLRRLTLLSIALFFVATVVLAIGYAYPAAVYFATVIWGLAFGGAPALYQTASAHVSGDDADVAQSIVVTMWNAAIAAAGILGGLMLDYLGVAAFAWPLAGLLLLAFVVAFRARKHGFPS</sequence>
<dbReference type="Gene3D" id="1.20.1250.20">
    <property type="entry name" value="MFS general substrate transporter like domains"/>
    <property type="match status" value="1"/>
</dbReference>
<evidence type="ECO:0000256" key="2">
    <source>
        <dbReference type="ARBA" id="ARBA00022475"/>
    </source>
</evidence>
<gene>
    <name evidence="8" type="ORF">D7S86_28600</name>
</gene>
<keyword evidence="2" id="KW-1003">Cell membrane</keyword>
<dbReference type="PROSITE" id="PS50850">
    <property type="entry name" value="MFS"/>
    <property type="match status" value="1"/>
</dbReference>
<keyword evidence="3 6" id="KW-0812">Transmembrane</keyword>
<dbReference type="EMBL" id="RBZU01000026">
    <property type="protein sequence ID" value="RKP43648.1"/>
    <property type="molecule type" value="Genomic_DNA"/>
</dbReference>
<dbReference type="InterPro" id="IPR020846">
    <property type="entry name" value="MFS_dom"/>
</dbReference>
<comment type="caution">
    <text evidence="8">The sequence shown here is derived from an EMBL/GenBank/DDBJ whole genome shotgun (WGS) entry which is preliminary data.</text>
</comment>
<keyword evidence="4 6" id="KW-1133">Transmembrane helix</keyword>
<feature type="transmembrane region" description="Helical" evidence="6">
    <location>
        <begin position="22"/>
        <end position="42"/>
    </location>
</feature>
<feature type="transmembrane region" description="Helical" evidence="6">
    <location>
        <begin position="63"/>
        <end position="85"/>
    </location>
</feature>
<feature type="transmembrane region" description="Helical" evidence="6">
    <location>
        <begin position="157"/>
        <end position="175"/>
    </location>
</feature>
<evidence type="ECO:0000256" key="4">
    <source>
        <dbReference type="ARBA" id="ARBA00022989"/>
    </source>
</evidence>
<protein>
    <submittedName>
        <fullName evidence="8">MFS transporter</fullName>
    </submittedName>
</protein>
<dbReference type="GO" id="GO:0005886">
    <property type="term" value="C:plasma membrane"/>
    <property type="evidence" value="ECO:0007669"/>
    <property type="project" value="UniProtKB-SubCell"/>
</dbReference>
<dbReference type="PANTHER" id="PTHR43124:SF3">
    <property type="entry name" value="CHLORAMPHENICOL EFFLUX PUMP RV0191"/>
    <property type="match status" value="1"/>
</dbReference>
<evidence type="ECO:0000256" key="6">
    <source>
        <dbReference type="SAM" id="Phobius"/>
    </source>
</evidence>
<dbReference type="Pfam" id="PF07690">
    <property type="entry name" value="MFS_1"/>
    <property type="match status" value="1"/>
</dbReference>
<feature type="transmembrane region" description="Helical" evidence="6">
    <location>
        <begin position="105"/>
        <end position="125"/>
    </location>
</feature>
<dbReference type="GO" id="GO:0022857">
    <property type="term" value="F:transmembrane transporter activity"/>
    <property type="evidence" value="ECO:0007669"/>
    <property type="project" value="InterPro"/>
</dbReference>
<dbReference type="AlphaFoldDB" id="A0A494WYM5"/>
<feature type="domain" description="Major facilitator superfamily (MFS) profile" evidence="7">
    <location>
        <begin position="63"/>
        <end position="246"/>
    </location>
</feature>
<keyword evidence="9" id="KW-1185">Reference proteome</keyword>
<dbReference type="PANTHER" id="PTHR43124">
    <property type="entry name" value="PURINE EFFLUX PUMP PBUE"/>
    <property type="match status" value="1"/>
</dbReference>
<evidence type="ECO:0000256" key="3">
    <source>
        <dbReference type="ARBA" id="ARBA00022692"/>
    </source>
</evidence>
<keyword evidence="5 6" id="KW-0472">Membrane</keyword>
<proteinExistence type="predicted"/>
<evidence type="ECO:0000313" key="8">
    <source>
        <dbReference type="EMBL" id="RKP43648.1"/>
    </source>
</evidence>
<dbReference type="InterPro" id="IPR011701">
    <property type="entry name" value="MFS"/>
</dbReference>
<feature type="transmembrane region" description="Helical" evidence="6">
    <location>
        <begin position="132"/>
        <end position="151"/>
    </location>
</feature>
<reference evidence="8 9" key="1">
    <citation type="submission" date="2018-10" db="EMBL/GenBank/DDBJ databases">
        <title>Robbsia sp. DHC34, isolated from soil.</title>
        <authorList>
            <person name="Gao Z.-H."/>
            <person name="Qiu L.-H."/>
        </authorList>
    </citation>
    <scope>NUCLEOTIDE SEQUENCE [LARGE SCALE GENOMIC DNA]</scope>
    <source>
        <strain evidence="8 9">DHC34</strain>
    </source>
</reference>
<accession>A0A494WYM5</accession>